<dbReference type="RefSeq" id="WP_206984536.1">
    <property type="nucleotide sequence ID" value="NZ_JAFLQZ010000006.1"/>
</dbReference>
<sequence length="121" mass="13605">MPILRLVLPYPPSILNPNNRSHWAKKNPVKVRYREHCRALALSMAPTFPPGKIPLSIVFYPPRNTGDLDNMLSSCKALFDGVSDAWGVNDKLFRPMTLDVGKADKANPRVEITIGETHQLR</sequence>
<keyword evidence="2" id="KW-1185">Reference proteome</keyword>
<organism evidence="1 2">
    <name type="scientific">Hymenobacter telluris</name>
    <dbReference type="NCBI Taxonomy" id="2816474"/>
    <lineage>
        <taxon>Bacteria</taxon>
        <taxon>Pseudomonadati</taxon>
        <taxon>Bacteroidota</taxon>
        <taxon>Cytophagia</taxon>
        <taxon>Cytophagales</taxon>
        <taxon>Hymenobacteraceae</taxon>
        <taxon>Hymenobacter</taxon>
    </lineage>
</organism>
<gene>
    <name evidence="1" type="ORF">J0X19_11690</name>
</gene>
<dbReference type="Gene3D" id="3.30.1330.70">
    <property type="entry name" value="Holliday junction resolvase RusA"/>
    <property type="match status" value="1"/>
</dbReference>
<dbReference type="SUPFAM" id="SSF103084">
    <property type="entry name" value="Holliday junction resolvase RusA"/>
    <property type="match status" value="1"/>
</dbReference>
<name>A0A939EXX1_9BACT</name>
<reference evidence="1" key="1">
    <citation type="submission" date="2021-03" db="EMBL/GenBank/DDBJ databases">
        <authorList>
            <person name="Kim M.K."/>
        </authorList>
    </citation>
    <scope>NUCLEOTIDE SEQUENCE</scope>
    <source>
        <strain evidence="1">BT186</strain>
    </source>
</reference>
<evidence type="ECO:0000313" key="1">
    <source>
        <dbReference type="EMBL" id="MBO0358610.1"/>
    </source>
</evidence>
<dbReference type="GO" id="GO:0006310">
    <property type="term" value="P:DNA recombination"/>
    <property type="evidence" value="ECO:0007669"/>
    <property type="project" value="InterPro"/>
</dbReference>
<proteinExistence type="predicted"/>
<dbReference type="GO" id="GO:0000287">
    <property type="term" value="F:magnesium ion binding"/>
    <property type="evidence" value="ECO:0007669"/>
    <property type="project" value="InterPro"/>
</dbReference>
<dbReference type="Proteomes" id="UP000664144">
    <property type="component" value="Unassembled WGS sequence"/>
</dbReference>
<evidence type="ECO:0000313" key="2">
    <source>
        <dbReference type="Proteomes" id="UP000664144"/>
    </source>
</evidence>
<dbReference type="AlphaFoldDB" id="A0A939EXX1"/>
<dbReference type="EMBL" id="JAFLQZ010000006">
    <property type="protein sequence ID" value="MBO0358610.1"/>
    <property type="molecule type" value="Genomic_DNA"/>
</dbReference>
<accession>A0A939EXX1</accession>
<dbReference type="GO" id="GO:0006281">
    <property type="term" value="P:DNA repair"/>
    <property type="evidence" value="ECO:0007669"/>
    <property type="project" value="InterPro"/>
</dbReference>
<comment type="caution">
    <text evidence="1">The sequence shown here is derived from an EMBL/GenBank/DDBJ whole genome shotgun (WGS) entry which is preliminary data.</text>
</comment>
<dbReference type="InterPro" id="IPR036614">
    <property type="entry name" value="RusA-like_sf"/>
</dbReference>
<protein>
    <submittedName>
        <fullName evidence="1">RusA family crossover junction endodeoxyribonuclease</fullName>
    </submittedName>
</protein>